<dbReference type="PRINTS" id="PR00080">
    <property type="entry name" value="SDRFAMILY"/>
</dbReference>
<dbReference type="Gene3D" id="3.40.50.720">
    <property type="entry name" value="NAD(P)-binding Rossmann-like Domain"/>
    <property type="match status" value="1"/>
</dbReference>
<dbReference type="NCBIfam" id="NF009466">
    <property type="entry name" value="PRK12826.1-2"/>
    <property type="match status" value="1"/>
</dbReference>
<proteinExistence type="inferred from homology"/>
<dbReference type="PANTHER" id="PTHR42879">
    <property type="entry name" value="3-OXOACYL-(ACYL-CARRIER-PROTEIN) REDUCTASE"/>
    <property type="match status" value="1"/>
</dbReference>
<dbReference type="Pfam" id="PF13561">
    <property type="entry name" value="adh_short_C2"/>
    <property type="match status" value="1"/>
</dbReference>
<dbReference type="InterPro" id="IPR057326">
    <property type="entry name" value="KR_dom"/>
</dbReference>
<evidence type="ECO:0000256" key="1">
    <source>
        <dbReference type="ARBA" id="ARBA00006484"/>
    </source>
</evidence>
<dbReference type="GO" id="GO:0004316">
    <property type="term" value="F:3-oxoacyl-[acyl-carrier-protein] reductase (NADPH) activity"/>
    <property type="evidence" value="ECO:0007669"/>
    <property type="project" value="UniProtKB-EC"/>
</dbReference>
<sequence>MTSDIQTPGEVALVTGAGRGIGRAIAVDLARSGRFVYINYKSNATAAKKTLEQVRAAGSDGALLCFDVTNEAAAHAALKTIYKEKGFIDILVNNAGIRDDMLLVRMKSETWQRVMDTHLTGFFNLTKPVVKKMISKRKGRVINITSASGQMGQAGQVNYSASKAGLIGATMALAKEIAKRNITVNAVAPGFIETDMMDGLPLEQIVQSVPAGRLGKPEEVAAAVTFLCSPEAGYITGQVIGVNGGLC</sequence>
<dbReference type="PRINTS" id="PR00081">
    <property type="entry name" value="GDHRDH"/>
</dbReference>
<dbReference type="SMART" id="SM00822">
    <property type="entry name" value="PKS_KR"/>
    <property type="match status" value="1"/>
</dbReference>
<dbReference type="AlphaFoldDB" id="A0A931CY81"/>
<feature type="domain" description="Ketoreductase" evidence="3">
    <location>
        <begin position="10"/>
        <end position="195"/>
    </location>
</feature>
<dbReference type="InterPro" id="IPR050259">
    <property type="entry name" value="SDR"/>
</dbReference>
<gene>
    <name evidence="4" type="primary">fabG</name>
    <name evidence="4" type="ORF">H0S81_06675</name>
</gene>
<dbReference type="EC" id="1.1.1.100" evidence="4"/>
<organism evidence="4 5">
    <name type="scientific">Desulfotignum balticum</name>
    <dbReference type="NCBI Taxonomy" id="115781"/>
    <lineage>
        <taxon>Bacteria</taxon>
        <taxon>Pseudomonadati</taxon>
        <taxon>Thermodesulfobacteriota</taxon>
        <taxon>Desulfobacteria</taxon>
        <taxon>Desulfobacterales</taxon>
        <taxon>Desulfobacteraceae</taxon>
        <taxon>Desulfotignum</taxon>
    </lineage>
</organism>
<reference evidence="4" key="1">
    <citation type="submission" date="2020-07" db="EMBL/GenBank/DDBJ databases">
        <title>Severe corrosion of carbon steel in oil field produced water can be linked to methanogenic archaea containing a special type of NiFe hydrogenase.</title>
        <authorList>
            <person name="Lahme S."/>
            <person name="Mand J."/>
            <person name="Longwell J."/>
            <person name="Smith R."/>
            <person name="Enning D."/>
        </authorList>
    </citation>
    <scope>NUCLEOTIDE SEQUENCE</scope>
    <source>
        <strain evidence="4">MIC098Bin6</strain>
    </source>
</reference>
<keyword evidence="2 4" id="KW-0560">Oxidoreductase</keyword>
<dbReference type="Proteomes" id="UP000706172">
    <property type="component" value="Unassembled WGS sequence"/>
</dbReference>
<dbReference type="InterPro" id="IPR036291">
    <property type="entry name" value="NAD(P)-bd_dom_sf"/>
</dbReference>
<name>A0A931CY81_9BACT</name>
<protein>
    <submittedName>
        <fullName evidence="4">3-oxoacyl-ACP reductase FabG</fullName>
        <ecNumber evidence="4">1.1.1.100</ecNumber>
    </submittedName>
</protein>
<evidence type="ECO:0000259" key="3">
    <source>
        <dbReference type="SMART" id="SM00822"/>
    </source>
</evidence>
<accession>A0A931CY81</accession>
<dbReference type="CDD" id="cd05333">
    <property type="entry name" value="BKR_SDR_c"/>
    <property type="match status" value="1"/>
</dbReference>
<dbReference type="InterPro" id="IPR002347">
    <property type="entry name" value="SDR_fam"/>
</dbReference>
<dbReference type="PANTHER" id="PTHR42879:SF2">
    <property type="entry name" value="3-OXOACYL-[ACYL-CARRIER-PROTEIN] REDUCTASE FABG"/>
    <property type="match status" value="1"/>
</dbReference>
<dbReference type="NCBIfam" id="NF004200">
    <property type="entry name" value="PRK05653.1-5"/>
    <property type="match status" value="1"/>
</dbReference>
<evidence type="ECO:0000256" key="2">
    <source>
        <dbReference type="ARBA" id="ARBA00023002"/>
    </source>
</evidence>
<comment type="caution">
    <text evidence="4">The sequence shown here is derived from an EMBL/GenBank/DDBJ whole genome shotgun (WGS) entry which is preliminary data.</text>
</comment>
<dbReference type="SUPFAM" id="SSF51735">
    <property type="entry name" value="NAD(P)-binding Rossmann-fold domains"/>
    <property type="match status" value="1"/>
</dbReference>
<dbReference type="FunFam" id="3.40.50.720:FF:000173">
    <property type="entry name" value="3-oxoacyl-[acyl-carrier protein] reductase"/>
    <property type="match status" value="1"/>
</dbReference>
<evidence type="ECO:0000313" key="5">
    <source>
        <dbReference type="Proteomes" id="UP000706172"/>
    </source>
</evidence>
<evidence type="ECO:0000313" key="4">
    <source>
        <dbReference type="EMBL" id="MBG0779594.1"/>
    </source>
</evidence>
<comment type="similarity">
    <text evidence="1">Belongs to the short-chain dehydrogenases/reductases (SDR) family.</text>
</comment>
<dbReference type="EMBL" id="JACCQK010000372">
    <property type="protein sequence ID" value="MBG0779594.1"/>
    <property type="molecule type" value="Genomic_DNA"/>
</dbReference>